<dbReference type="RefSeq" id="WP_169717020.1">
    <property type="nucleotide sequence ID" value="NZ_CP155571.1"/>
</dbReference>
<gene>
    <name evidence="1" type="ORF">SPACI_032480</name>
</gene>
<proteinExistence type="predicted"/>
<protein>
    <submittedName>
        <fullName evidence="1">Uncharacterized protein</fullName>
    </submittedName>
</protein>
<organism evidence="1 2">
    <name type="scientific">Sporomusa acidovorans (strain ATCC 49682 / DSM 3132 / Mol)</name>
    <dbReference type="NCBI Taxonomy" id="1123286"/>
    <lineage>
        <taxon>Bacteria</taxon>
        <taxon>Bacillati</taxon>
        <taxon>Bacillota</taxon>
        <taxon>Negativicutes</taxon>
        <taxon>Selenomonadales</taxon>
        <taxon>Sporomusaceae</taxon>
        <taxon>Sporomusa</taxon>
    </lineage>
</organism>
<name>A0ABZ3J469_SPOA4</name>
<keyword evidence="2" id="KW-1185">Reference proteome</keyword>
<accession>A0ABZ3J469</accession>
<sequence>MEPDIDLGHTLARLKVLVKEIGLLQKENLGKVNLAIDVKSTAIDIVTEIDKKRQPGDC</sequence>
<evidence type="ECO:0000313" key="1">
    <source>
        <dbReference type="EMBL" id="XFO73174.1"/>
    </source>
</evidence>
<evidence type="ECO:0000313" key="2">
    <source>
        <dbReference type="Proteomes" id="UP000216052"/>
    </source>
</evidence>
<reference evidence="1" key="1">
    <citation type="submission" date="2024-05" db="EMBL/GenBank/DDBJ databases">
        <title>Isolation and characterization of Sporomusa carbonis sp. nov., a carboxydotrophic hydrogenogen in the genus of Sporomusa isolated from a charcoal burning pile.</title>
        <authorList>
            <person name="Boeer T."/>
            <person name="Rosenbaum F."/>
            <person name="Eysell L."/>
            <person name="Mueller V."/>
            <person name="Daniel R."/>
            <person name="Poehlein A."/>
        </authorList>
    </citation>
    <scope>NUCLEOTIDE SEQUENCE [LARGE SCALE GENOMIC DNA]</scope>
    <source>
        <strain evidence="1">DSM 3132</strain>
    </source>
</reference>
<dbReference type="EMBL" id="CP155571">
    <property type="protein sequence ID" value="XFO73174.1"/>
    <property type="molecule type" value="Genomic_DNA"/>
</dbReference>
<dbReference type="Proteomes" id="UP000216052">
    <property type="component" value="Chromosome"/>
</dbReference>